<organism evidence="2">
    <name type="scientific">Mimivirus LCMiAC02</name>
    <dbReference type="NCBI Taxonomy" id="2506609"/>
    <lineage>
        <taxon>Viruses</taxon>
        <taxon>Varidnaviria</taxon>
        <taxon>Bamfordvirae</taxon>
        <taxon>Nucleocytoviricota</taxon>
        <taxon>Megaviricetes</taxon>
        <taxon>Imitervirales</taxon>
        <taxon>Mimiviridae</taxon>
        <taxon>Klosneuvirinae</taxon>
    </lineage>
</organism>
<protein>
    <submittedName>
        <fullName evidence="2">Uncharacterized protein</fullName>
    </submittedName>
</protein>
<reference evidence="2" key="1">
    <citation type="journal article" date="2019" name="MBio">
        <title>Virus Genomes from Deep Sea Sediments Expand the Ocean Megavirome and Support Independent Origins of Viral Gigantism.</title>
        <authorList>
            <person name="Backstrom D."/>
            <person name="Yutin N."/>
            <person name="Jorgensen S.L."/>
            <person name="Dharamshi J."/>
            <person name="Homa F."/>
            <person name="Zaremba-Niedwiedzka K."/>
            <person name="Spang A."/>
            <person name="Wolf Y.I."/>
            <person name="Koonin E.V."/>
            <person name="Ettema T.J."/>
        </authorList>
    </citation>
    <scope>NUCLEOTIDE SEQUENCE</scope>
</reference>
<dbReference type="EMBL" id="MK500416">
    <property type="protein sequence ID" value="QBK89348.1"/>
    <property type="molecule type" value="Genomic_DNA"/>
</dbReference>
<evidence type="ECO:0000313" key="2">
    <source>
        <dbReference type="EMBL" id="QBK89348.1"/>
    </source>
</evidence>
<evidence type="ECO:0000256" key="1">
    <source>
        <dbReference type="SAM" id="MobiDB-lite"/>
    </source>
</evidence>
<proteinExistence type="predicted"/>
<name>A0A4D5XF77_9VIRU</name>
<accession>A0A4D5XF77</accession>
<feature type="compositionally biased region" description="Low complexity" evidence="1">
    <location>
        <begin position="411"/>
        <end position="422"/>
    </location>
</feature>
<sequence>MLARRPHRKNINGNIENKINTEHVSKHNITNYSDSKIEKQASYKEMNIDEFDDKIKKQVFYKDVDTDESDDKIGKQAFYKDVDTNELLVENNPTYPMERSRLRKSEDFRAVEKLLKSNPTYPMEGSRSKPTYPDDIKISDIFEPIINMNNDMASKFDIDKIKSNDIYVGFSKNKNKFIFKDEYDKYMGSFNINNLIKYFGSVYDTNDQFITNVNDIDYQNGIQIIEKFIGKVNYNKQLRVADIVIFSPTESPFMGNIKMLMILNDLLYEFENNKLQNELSNVNIKIRPKIERIIKQFIYTLHNNTIRIISIVSNFVKDSNIAIKSNLINNSIKLMYRITNFVQDQMKIVMNKNKNIEEMQMISLKLNKLVISKYDNILNEINKQKKYILAKPKYYLSGGGDNKDSEYSDNSRITTISSSESSETSDERNIDSILSDNDIHEIYE</sequence>
<feature type="region of interest" description="Disordered" evidence="1">
    <location>
        <begin position="401"/>
        <end position="437"/>
    </location>
</feature>
<gene>
    <name evidence="2" type="ORF">LCMiAC02_04430</name>
</gene>